<organism evidence="1 2">
    <name type="scientific">Marchantia polymorpha</name>
    <name type="common">Common liverwort</name>
    <name type="synonym">Marchantia aquatica</name>
    <dbReference type="NCBI Taxonomy" id="3197"/>
    <lineage>
        <taxon>Eukaryota</taxon>
        <taxon>Viridiplantae</taxon>
        <taxon>Streptophyta</taxon>
        <taxon>Embryophyta</taxon>
        <taxon>Marchantiophyta</taxon>
        <taxon>Marchantiopsida</taxon>
        <taxon>Marchantiidae</taxon>
        <taxon>Marchantiales</taxon>
        <taxon>Marchantiaceae</taxon>
        <taxon>Marchantia</taxon>
    </lineage>
</organism>
<dbReference type="Gramene" id="Mp6g00960.1">
    <property type="protein sequence ID" value="Mp6g00960.1.cds1"/>
    <property type="gene ID" value="Mp6g00960"/>
</dbReference>
<evidence type="ECO:0000313" key="2">
    <source>
        <dbReference type="Proteomes" id="UP000244005"/>
    </source>
</evidence>
<reference evidence="2" key="1">
    <citation type="journal article" date="2017" name="Cell">
        <title>Insights into land plant evolution garnered from the Marchantia polymorpha genome.</title>
        <authorList>
            <person name="Bowman J.L."/>
            <person name="Kohchi T."/>
            <person name="Yamato K.T."/>
            <person name="Jenkins J."/>
            <person name="Shu S."/>
            <person name="Ishizaki K."/>
            <person name="Yamaoka S."/>
            <person name="Nishihama R."/>
            <person name="Nakamura Y."/>
            <person name="Berger F."/>
            <person name="Adam C."/>
            <person name="Aki S.S."/>
            <person name="Althoff F."/>
            <person name="Araki T."/>
            <person name="Arteaga-Vazquez M.A."/>
            <person name="Balasubrmanian S."/>
            <person name="Barry K."/>
            <person name="Bauer D."/>
            <person name="Boehm C.R."/>
            <person name="Briginshaw L."/>
            <person name="Caballero-Perez J."/>
            <person name="Catarino B."/>
            <person name="Chen F."/>
            <person name="Chiyoda S."/>
            <person name="Chovatia M."/>
            <person name="Davies K.M."/>
            <person name="Delmans M."/>
            <person name="Demura T."/>
            <person name="Dierschke T."/>
            <person name="Dolan L."/>
            <person name="Dorantes-Acosta A.E."/>
            <person name="Eklund D.M."/>
            <person name="Florent S.N."/>
            <person name="Flores-Sandoval E."/>
            <person name="Fujiyama A."/>
            <person name="Fukuzawa H."/>
            <person name="Galik B."/>
            <person name="Grimanelli D."/>
            <person name="Grimwood J."/>
            <person name="Grossniklaus U."/>
            <person name="Hamada T."/>
            <person name="Haseloff J."/>
            <person name="Hetherington A.J."/>
            <person name="Higo A."/>
            <person name="Hirakawa Y."/>
            <person name="Hundley H.N."/>
            <person name="Ikeda Y."/>
            <person name="Inoue K."/>
            <person name="Inoue S.I."/>
            <person name="Ishida S."/>
            <person name="Jia Q."/>
            <person name="Kakita M."/>
            <person name="Kanazawa T."/>
            <person name="Kawai Y."/>
            <person name="Kawashima T."/>
            <person name="Kennedy M."/>
            <person name="Kinose K."/>
            <person name="Kinoshita T."/>
            <person name="Kohara Y."/>
            <person name="Koide E."/>
            <person name="Komatsu K."/>
            <person name="Kopischke S."/>
            <person name="Kubo M."/>
            <person name="Kyozuka J."/>
            <person name="Lagercrantz U."/>
            <person name="Lin S.S."/>
            <person name="Lindquist E."/>
            <person name="Lipzen A.M."/>
            <person name="Lu C.W."/>
            <person name="De Luna E."/>
            <person name="Martienssen R.A."/>
            <person name="Minamino N."/>
            <person name="Mizutani M."/>
            <person name="Mizutani M."/>
            <person name="Mochizuki N."/>
            <person name="Monte I."/>
            <person name="Mosher R."/>
            <person name="Nagasaki H."/>
            <person name="Nakagami H."/>
            <person name="Naramoto S."/>
            <person name="Nishitani K."/>
            <person name="Ohtani M."/>
            <person name="Okamoto T."/>
            <person name="Okumura M."/>
            <person name="Phillips J."/>
            <person name="Pollak B."/>
            <person name="Reinders A."/>
            <person name="Rovekamp M."/>
            <person name="Sano R."/>
            <person name="Sawa S."/>
            <person name="Schmid M.W."/>
            <person name="Shirakawa M."/>
            <person name="Solano R."/>
            <person name="Spunde A."/>
            <person name="Suetsugu N."/>
            <person name="Sugano S."/>
            <person name="Sugiyama A."/>
            <person name="Sun R."/>
            <person name="Suzuki Y."/>
            <person name="Takenaka M."/>
            <person name="Takezawa D."/>
            <person name="Tomogane H."/>
            <person name="Tsuzuki M."/>
            <person name="Ueda T."/>
            <person name="Umeda M."/>
            <person name="Ward J.M."/>
            <person name="Watanabe Y."/>
            <person name="Yazaki K."/>
            <person name="Yokoyama R."/>
            <person name="Yoshitake Y."/>
            <person name="Yotsui I."/>
            <person name="Zachgo S."/>
            <person name="Schmutz J."/>
        </authorList>
    </citation>
    <scope>NUCLEOTIDE SEQUENCE [LARGE SCALE GENOMIC DNA]</scope>
    <source>
        <strain evidence="2">Tak-1</strain>
    </source>
</reference>
<accession>A0A2R6WWW0</accession>
<protein>
    <submittedName>
        <fullName evidence="1">Uncharacterized protein</fullName>
    </submittedName>
</protein>
<gene>
    <name evidence="1" type="ORF">MARPO_0052s0108</name>
</gene>
<sequence>MPQQNELRCCFLNQSSFVVDPLPKIREAKLLKVVDAAEHHLLDSAAALAQSAVHMSCIQLFAARLNDAFSGRKSISHSDSNCSLLISPLPPPPDRQVACRGGLPTYPV</sequence>
<name>A0A2R6WWW0_MARPO</name>
<keyword evidence="2" id="KW-1185">Reference proteome</keyword>
<dbReference type="EMBL" id="KZ772724">
    <property type="protein sequence ID" value="PTQ38329.1"/>
    <property type="molecule type" value="Genomic_DNA"/>
</dbReference>
<proteinExistence type="predicted"/>
<dbReference type="Proteomes" id="UP000244005">
    <property type="component" value="Unassembled WGS sequence"/>
</dbReference>
<dbReference type="AlphaFoldDB" id="A0A2R6WWW0"/>
<evidence type="ECO:0000313" key="1">
    <source>
        <dbReference type="EMBL" id="PTQ38329.1"/>
    </source>
</evidence>